<evidence type="ECO:0000256" key="1">
    <source>
        <dbReference type="SAM" id="MobiDB-lite"/>
    </source>
</evidence>
<accession>A0AAV0AI01</accession>
<keyword evidence="3" id="KW-1185">Reference proteome</keyword>
<evidence type="ECO:0000313" key="2">
    <source>
        <dbReference type="EMBL" id="CAH7666414.1"/>
    </source>
</evidence>
<sequence>MDQLYNTRSTNNKDKESKEKRWRRALIRALVHQNSIRAEGDYGSVSLLPDPVDAPARCKDGLKDDVIESLQAKKKVDQILRWKSQSGRALIAEFEKDTGEEEGLSITEFILECLLKLPLYLRKQDDFQVDCNEEFYEVEEAIPKTTVGQVKLKAESRPLHEPSLSGGPFHPDRQLLNNNRSEEELIVKSWCNRPIE</sequence>
<feature type="compositionally biased region" description="Polar residues" evidence="1">
    <location>
        <begin position="1"/>
        <end position="10"/>
    </location>
</feature>
<name>A0AAV0AI01_PHAPC</name>
<proteinExistence type="predicted"/>
<reference evidence="2" key="1">
    <citation type="submission" date="2022-06" db="EMBL/GenBank/DDBJ databases">
        <authorList>
            <consortium name="SYNGENTA / RWTH Aachen University"/>
        </authorList>
    </citation>
    <scope>NUCLEOTIDE SEQUENCE</scope>
</reference>
<protein>
    <submittedName>
        <fullName evidence="2">Uncharacterized protein</fullName>
    </submittedName>
</protein>
<comment type="caution">
    <text evidence="2">The sequence shown here is derived from an EMBL/GenBank/DDBJ whole genome shotgun (WGS) entry which is preliminary data.</text>
</comment>
<dbReference type="AlphaFoldDB" id="A0AAV0AI01"/>
<feature type="region of interest" description="Disordered" evidence="1">
    <location>
        <begin position="1"/>
        <end position="20"/>
    </location>
</feature>
<evidence type="ECO:0000313" key="3">
    <source>
        <dbReference type="Proteomes" id="UP001153365"/>
    </source>
</evidence>
<dbReference type="EMBL" id="CALTRL010000107">
    <property type="protein sequence ID" value="CAH7666414.1"/>
    <property type="molecule type" value="Genomic_DNA"/>
</dbReference>
<dbReference type="Proteomes" id="UP001153365">
    <property type="component" value="Unassembled WGS sequence"/>
</dbReference>
<organism evidence="2 3">
    <name type="scientific">Phakopsora pachyrhizi</name>
    <name type="common">Asian soybean rust disease fungus</name>
    <dbReference type="NCBI Taxonomy" id="170000"/>
    <lineage>
        <taxon>Eukaryota</taxon>
        <taxon>Fungi</taxon>
        <taxon>Dikarya</taxon>
        <taxon>Basidiomycota</taxon>
        <taxon>Pucciniomycotina</taxon>
        <taxon>Pucciniomycetes</taxon>
        <taxon>Pucciniales</taxon>
        <taxon>Phakopsoraceae</taxon>
        <taxon>Phakopsora</taxon>
    </lineage>
</organism>
<gene>
    <name evidence="2" type="ORF">PPACK8108_LOCUS766</name>
</gene>